<evidence type="ECO:0000313" key="2">
    <source>
        <dbReference type="EMBL" id="ABF78788.1"/>
    </source>
</evidence>
<reference evidence="2" key="1">
    <citation type="submission" date="2006-05" db="EMBL/GenBank/DDBJ databases">
        <title>Complete sequence of chromosome 2 of Burkholderia cenocepacia AU 1054.</title>
        <authorList>
            <consortium name="US DOE Joint Genome Institute"/>
            <person name="Copeland A."/>
            <person name="Lucas S."/>
            <person name="Lapidus A."/>
            <person name="Barry K."/>
            <person name="Detter J.C."/>
            <person name="Glavina del Rio T."/>
            <person name="Hammon N."/>
            <person name="Israni S."/>
            <person name="Dalin E."/>
            <person name="Tice H."/>
            <person name="Pitluck S."/>
            <person name="Chain P."/>
            <person name="Malfatti S."/>
            <person name="Shin M."/>
            <person name="Vergez L."/>
            <person name="Schmutz J."/>
            <person name="Larimer F."/>
            <person name="Land M."/>
            <person name="Hauser L."/>
            <person name="Kyrpides N."/>
            <person name="Lykidis A."/>
            <person name="LiPuma J.J."/>
            <person name="Konstantinidis K."/>
            <person name="Tiedje J.M."/>
            <person name="Richardson P."/>
        </authorList>
    </citation>
    <scope>NUCLEOTIDE SEQUENCE [LARGE SCALE GENOMIC DNA]</scope>
    <source>
        <strain evidence="2">AU 1054</strain>
    </source>
</reference>
<organism evidence="2">
    <name type="scientific">Burkholderia orbicola (strain AU 1054)</name>
    <dbReference type="NCBI Taxonomy" id="331271"/>
    <lineage>
        <taxon>Bacteria</taxon>
        <taxon>Pseudomonadati</taxon>
        <taxon>Pseudomonadota</taxon>
        <taxon>Betaproteobacteria</taxon>
        <taxon>Burkholderiales</taxon>
        <taxon>Burkholderiaceae</taxon>
        <taxon>Burkholderia</taxon>
        <taxon>Burkholderia cepacia complex</taxon>
        <taxon>Burkholderia orbicola</taxon>
    </lineage>
</organism>
<dbReference type="AlphaFoldDB" id="A0A0H2XVT2"/>
<dbReference type="HOGENOM" id="CLU_2045260_0_0_4"/>
<accession>A0A0H2XVT2</accession>
<feature type="region of interest" description="Disordered" evidence="1">
    <location>
        <begin position="1"/>
        <end position="43"/>
    </location>
</feature>
<feature type="compositionally biased region" description="Basic and acidic residues" evidence="1">
    <location>
        <begin position="7"/>
        <end position="19"/>
    </location>
</feature>
<gene>
    <name evidence="2" type="ordered locus">Bcen_3899</name>
</gene>
<protein>
    <submittedName>
        <fullName evidence="2">Uncharacterized protein</fullName>
    </submittedName>
</protein>
<sequence length="120" mass="13441">MPCGADRGGKSAIRRDGSWRESQSTGNVSGTYPYSARDAETRDRRHLASIAECRWKEAGRPSAQGGRRCDQACADGYVEKALQKCDLVPVARDADALSRVTRQGEYRCVRKHLVRRWINT</sequence>
<proteinExistence type="predicted"/>
<evidence type="ECO:0000256" key="1">
    <source>
        <dbReference type="SAM" id="MobiDB-lite"/>
    </source>
</evidence>
<name>A0A0H2XVT2_BURO1</name>
<dbReference type="EMBL" id="CP000379">
    <property type="protein sequence ID" value="ABF78788.1"/>
    <property type="molecule type" value="Genomic_DNA"/>
</dbReference>
<feature type="compositionally biased region" description="Polar residues" evidence="1">
    <location>
        <begin position="20"/>
        <end position="32"/>
    </location>
</feature>